<dbReference type="InterPro" id="IPR001123">
    <property type="entry name" value="LeuE-type"/>
</dbReference>
<evidence type="ECO:0000256" key="2">
    <source>
        <dbReference type="ARBA" id="ARBA00007928"/>
    </source>
</evidence>
<keyword evidence="9" id="KW-1185">Reference proteome</keyword>
<evidence type="ECO:0000256" key="5">
    <source>
        <dbReference type="ARBA" id="ARBA00022989"/>
    </source>
</evidence>
<gene>
    <name evidence="8" type="ORF">J4G78_12370</name>
</gene>
<evidence type="ECO:0000256" key="6">
    <source>
        <dbReference type="ARBA" id="ARBA00023136"/>
    </source>
</evidence>
<comment type="subcellular location">
    <subcellularLocation>
        <location evidence="1">Cell membrane</location>
        <topology evidence="1">Multi-pass membrane protein</topology>
    </subcellularLocation>
</comment>
<sequence length="205" mass="21298">MDFNTFLLFAGTTLVVVASPGPAAIAVTSQGSGNGVLRAQSGILGIASANALYFALSALGIASVIIASSLLFTAIKWAGVAYLVYLGLSAIMSKSGGLNIVEGRQESFKAMFTKGFLVEFANPKALLYFAAILPQFLDPASAILPQILIMGVTTALLDIIVYSGYAYLGHGLAKSRLNSGVIKILNRIAGSALLFTAFKVARLSS</sequence>
<organism evidence="8 9">
    <name type="scientific">Parasphingorhabdus cellanae</name>
    <dbReference type="NCBI Taxonomy" id="2806553"/>
    <lineage>
        <taxon>Bacteria</taxon>
        <taxon>Pseudomonadati</taxon>
        <taxon>Pseudomonadota</taxon>
        <taxon>Alphaproteobacteria</taxon>
        <taxon>Sphingomonadales</taxon>
        <taxon>Sphingomonadaceae</taxon>
        <taxon>Parasphingorhabdus</taxon>
    </lineage>
</organism>
<keyword evidence="4 7" id="KW-0812">Transmembrane</keyword>
<feature type="transmembrane region" description="Helical" evidence="7">
    <location>
        <begin position="42"/>
        <end position="67"/>
    </location>
</feature>
<feature type="transmembrane region" description="Helical" evidence="7">
    <location>
        <begin position="74"/>
        <end position="92"/>
    </location>
</feature>
<feature type="transmembrane region" description="Helical" evidence="7">
    <location>
        <begin position="143"/>
        <end position="168"/>
    </location>
</feature>
<dbReference type="EMBL" id="CP071794">
    <property type="protein sequence ID" value="QTD55022.1"/>
    <property type="molecule type" value="Genomic_DNA"/>
</dbReference>
<reference evidence="8 9" key="1">
    <citation type="submission" date="2021-03" db="EMBL/GenBank/DDBJ databases">
        <title>Complete genome of Parasphingorhabdus_sp.JHSY0214.</title>
        <authorList>
            <person name="Yoo J.H."/>
            <person name="Bae J.W."/>
        </authorList>
    </citation>
    <scope>NUCLEOTIDE SEQUENCE [LARGE SCALE GENOMIC DNA]</scope>
    <source>
        <strain evidence="8 9">JHSY0214</strain>
    </source>
</reference>
<dbReference type="RefSeq" id="WP_207986849.1">
    <property type="nucleotide sequence ID" value="NZ_CP071794.1"/>
</dbReference>
<accession>A0ABX7T398</accession>
<dbReference type="Pfam" id="PF01810">
    <property type="entry name" value="LysE"/>
    <property type="match status" value="1"/>
</dbReference>
<proteinExistence type="inferred from homology"/>
<dbReference type="PANTHER" id="PTHR30086">
    <property type="entry name" value="ARGININE EXPORTER PROTEIN ARGO"/>
    <property type="match status" value="1"/>
</dbReference>
<keyword evidence="6 7" id="KW-0472">Membrane</keyword>
<name>A0ABX7T398_9SPHN</name>
<keyword evidence="3" id="KW-1003">Cell membrane</keyword>
<dbReference type="PANTHER" id="PTHR30086:SF14">
    <property type="entry name" value="HOMOSERINE_HOMOSERINE LACTONE EFFLUX PROTEIN"/>
    <property type="match status" value="1"/>
</dbReference>
<dbReference type="PIRSF" id="PIRSF006324">
    <property type="entry name" value="LeuE"/>
    <property type="match status" value="1"/>
</dbReference>
<protein>
    <submittedName>
        <fullName evidence="8">LysE family translocator</fullName>
    </submittedName>
</protein>
<evidence type="ECO:0000256" key="4">
    <source>
        <dbReference type="ARBA" id="ARBA00022692"/>
    </source>
</evidence>
<comment type="similarity">
    <text evidence="2">Belongs to the Rht family.</text>
</comment>
<evidence type="ECO:0000256" key="3">
    <source>
        <dbReference type="ARBA" id="ARBA00022475"/>
    </source>
</evidence>
<dbReference type="Proteomes" id="UP000663923">
    <property type="component" value="Chromosome"/>
</dbReference>
<keyword evidence="5 7" id="KW-1133">Transmembrane helix</keyword>
<evidence type="ECO:0000256" key="7">
    <source>
        <dbReference type="SAM" id="Phobius"/>
    </source>
</evidence>
<evidence type="ECO:0000256" key="1">
    <source>
        <dbReference type="ARBA" id="ARBA00004651"/>
    </source>
</evidence>
<evidence type="ECO:0000313" key="8">
    <source>
        <dbReference type="EMBL" id="QTD55022.1"/>
    </source>
</evidence>
<evidence type="ECO:0000313" key="9">
    <source>
        <dbReference type="Proteomes" id="UP000663923"/>
    </source>
</evidence>